<protein>
    <recommendedName>
        <fullName evidence="3">Fis family transcriptional regulator</fullName>
    </recommendedName>
</protein>
<gene>
    <name evidence="1" type="ORF">ACFP85_14905</name>
</gene>
<evidence type="ECO:0000313" key="2">
    <source>
        <dbReference type="Proteomes" id="UP001596364"/>
    </source>
</evidence>
<comment type="caution">
    <text evidence="1">The sequence shown here is derived from an EMBL/GenBank/DDBJ whole genome shotgun (WGS) entry which is preliminary data.</text>
</comment>
<evidence type="ECO:0008006" key="3">
    <source>
        <dbReference type="Google" id="ProtNLM"/>
    </source>
</evidence>
<sequence>MTEQQLIQALTALCEQCKQDNNGFGWLTHTGRPTSPVVIAVFEHEAQRIAALKSGWDEVFSQRLDAHLAGLDCRVKSIRFDSEQACTQISNGNWERHLQRKPH</sequence>
<proteinExistence type="predicted"/>
<dbReference type="EMBL" id="JBHSUS010000001">
    <property type="protein sequence ID" value="MFC6441440.1"/>
    <property type="molecule type" value="Genomic_DNA"/>
</dbReference>
<evidence type="ECO:0000313" key="1">
    <source>
        <dbReference type="EMBL" id="MFC6441440.1"/>
    </source>
</evidence>
<keyword evidence="2" id="KW-1185">Reference proteome</keyword>
<dbReference type="Proteomes" id="UP001596364">
    <property type="component" value="Unassembled WGS sequence"/>
</dbReference>
<organism evidence="1 2">
    <name type="scientific">Pseudobowmanella zhangzhouensis</name>
    <dbReference type="NCBI Taxonomy" id="1537679"/>
    <lineage>
        <taxon>Bacteria</taxon>
        <taxon>Pseudomonadati</taxon>
        <taxon>Pseudomonadota</taxon>
        <taxon>Gammaproteobacteria</taxon>
        <taxon>Alteromonadales</taxon>
        <taxon>Alteromonadaceae</taxon>
    </lineage>
</organism>
<name>A0ABW1XRT3_9ALTE</name>
<dbReference type="RefSeq" id="WP_131257798.1">
    <property type="nucleotide sequence ID" value="NZ_JBHSUS010000001.1"/>
</dbReference>
<accession>A0ABW1XRT3</accession>
<reference evidence="2" key="1">
    <citation type="journal article" date="2019" name="Int. J. Syst. Evol. Microbiol.">
        <title>The Global Catalogue of Microorganisms (GCM) 10K type strain sequencing project: providing services to taxonomists for standard genome sequencing and annotation.</title>
        <authorList>
            <consortium name="The Broad Institute Genomics Platform"/>
            <consortium name="The Broad Institute Genome Sequencing Center for Infectious Disease"/>
            <person name="Wu L."/>
            <person name="Ma J."/>
        </authorList>
    </citation>
    <scope>NUCLEOTIDE SEQUENCE [LARGE SCALE GENOMIC DNA]</scope>
    <source>
        <strain evidence="2">CGMCC 1.16031</strain>
    </source>
</reference>